<evidence type="ECO:0000313" key="1">
    <source>
        <dbReference type="EMBL" id="QOJ79635.1"/>
    </source>
</evidence>
<dbReference type="RefSeq" id="WP_192819607.1">
    <property type="nucleotide sequence ID" value="NZ_CP062310.1"/>
</dbReference>
<dbReference type="PIRSF" id="PIRSF005928">
    <property type="entry name" value="Nucleotidltrnsf"/>
    <property type="match status" value="1"/>
</dbReference>
<dbReference type="SUPFAM" id="SSF81301">
    <property type="entry name" value="Nucleotidyltransferase"/>
    <property type="match status" value="1"/>
</dbReference>
<dbReference type="Proteomes" id="UP000594121">
    <property type="component" value="Chromosome"/>
</dbReference>
<dbReference type="AlphaFoldDB" id="A0A7L9FLC2"/>
<dbReference type="InParanoid" id="A0A7L9FLC2"/>
<name>A0A7L9FLC2_9CREN</name>
<dbReference type="EMBL" id="CP062310">
    <property type="protein sequence ID" value="QOJ79635.1"/>
    <property type="molecule type" value="Genomic_DNA"/>
</dbReference>
<sequence>MPSIKPVRVRDATPVIYPEWRWRLLESLREKAAVLLEALQGVGVTPAVIGSVARGDVNPSSDVDVHLASYVPSWRVAIALEKAGAGVKRFRVVQATPLTAIRIAVVIDEGVEVSIPVSRLSRSEEEFPRYAGAVYLSDVRCGVRVPGVNKQLLFIEPTSYGHEEWSIIGREEEVARRLGVSLDTVLEREFMRLKRARDGKSGFFLHVEIPPEESPEEKICEIAKVNPAVRRAVADVLGC</sequence>
<dbReference type="KEGG" id="thel:IG193_04055"/>
<gene>
    <name evidence="1" type="ORF">IG193_04055</name>
</gene>
<reference evidence="1 2" key="1">
    <citation type="submission" date="2020-10" db="EMBL/GenBank/DDBJ databases">
        <title>Thermofilum lucidum 3507LT sp. nov. a novel member of Thermofilaceae family isolated from Chile hot spring, and proposal of description order Thermofilales.</title>
        <authorList>
            <person name="Zayulina K.S."/>
            <person name="Elcheninov A.G."/>
            <person name="Toshchakov S.V."/>
            <person name="Kublanov I.V."/>
        </authorList>
    </citation>
    <scope>NUCLEOTIDE SEQUENCE [LARGE SCALE GENOMIC DNA]</scope>
    <source>
        <strain evidence="1 2">3507LT</strain>
    </source>
</reference>
<proteinExistence type="predicted"/>
<protein>
    <submittedName>
        <fullName evidence="1">DNA polymerase subunit beta</fullName>
    </submittedName>
</protein>
<dbReference type="InterPro" id="IPR043519">
    <property type="entry name" value="NT_sf"/>
</dbReference>
<organism evidence="1 2">
    <name type="scientific">Infirmifilum lucidum</name>
    <dbReference type="NCBI Taxonomy" id="2776706"/>
    <lineage>
        <taxon>Archaea</taxon>
        <taxon>Thermoproteota</taxon>
        <taxon>Thermoprotei</taxon>
        <taxon>Thermofilales</taxon>
        <taxon>Thermofilaceae</taxon>
        <taxon>Infirmifilum</taxon>
    </lineage>
</organism>
<dbReference type="InterPro" id="IPR009185">
    <property type="entry name" value="Nucleotidl_trans"/>
</dbReference>
<dbReference type="GeneID" id="59149041"/>
<keyword evidence="2" id="KW-1185">Reference proteome</keyword>
<evidence type="ECO:0000313" key="2">
    <source>
        <dbReference type="Proteomes" id="UP000594121"/>
    </source>
</evidence>
<accession>A0A7L9FLC2</accession>